<dbReference type="EMBL" id="SNWF01000007">
    <property type="protein sequence ID" value="TDN88211.1"/>
    <property type="molecule type" value="Genomic_DNA"/>
</dbReference>
<dbReference type="Proteomes" id="UP000294737">
    <property type="component" value="Unassembled WGS sequence"/>
</dbReference>
<evidence type="ECO:0000313" key="2">
    <source>
        <dbReference type="Proteomes" id="UP000294737"/>
    </source>
</evidence>
<protein>
    <submittedName>
        <fullName evidence="1">Uncharacterized protein</fullName>
    </submittedName>
</protein>
<accession>A0A4R6G1H1</accession>
<keyword evidence="2" id="KW-1185">Reference proteome</keyword>
<organism evidence="1 2">
    <name type="scientific">Herminiimonas fonticola</name>
    <dbReference type="NCBI Taxonomy" id="303380"/>
    <lineage>
        <taxon>Bacteria</taxon>
        <taxon>Pseudomonadati</taxon>
        <taxon>Pseudomonadota</taxon>
        <taxon>Betaproteobacteria</taxon>
        <taxon>Burkholderiales</taxon>
        <taxon>Oxalobacteraceae</taxon>
        <taxon>Herminiimonas</taxon>
    </lineage>
</organism>
<reference evidence="1 2" key="1">
    <citation type="submission" date="2019-03" db="EMBL/GenBank/DDBJ databases">
        <title>Genomic Encyclopedia of Type Strains, Phase IV (KMG-IV): sequencing the most valuable type-strain genomes for metagenomic binning, comparative biology and taxonomic classification.</title>
        <authorList>
            <person name="Goeker M."/>
        </authorList>
    </citation>
    <scope>NUCLEOTIDE SEQUENCE [LARGE SCALE GENOMIC DNA]</scope>
    <source>
        <strain evidence="1 2">DSM 18555</strain>
    </source>
</reference>
<name>A0A4R6G1H1_9BURK</name>
<dbReference type="RefSeq" id="WP_241523094.1">
    <property type="nucleotide sequence ID" value="NZ_PTLZ01000003.1"/>
</dbReference>
<sequence length="114" mass="12884">MNQGKMKTLIEVTGCFPVLRALNAQQFTNAIEPRLLDIRNPLTGLQIDMFGKVTSVEIAEERGIVTVELEVADDFLQRYHLQPEQIRTILVERITKLRHPATGAMARVEARLVS</sequence>
<gene>
    <name evidence="1" type="ORF">EV677_2698</name>
</gene>
<dbReference type="AlphaFoldDB" id="A0A4R6G1H1"/>
<comment type="caution">
    <text evidence="1">The sequence shown here is derived from an EMBL/GenBank/DDBJ whole genome shotgun (WGS) entry which is preliminary data.</text>
</comment>
<proteinExistence type="predicted"/>
<evidence type="ECO:0000313" key="1">
    <source>
        <dbReference type="EMBL" id="TDN88211.1"/>
    </source>
</evidence>